<protein>
    <submittedName>
        <fullName evidence="1">Uncharacterized protein</fullName>
    </submittedName>
</protein>
<dbReference type="KEGG" id="cpra:CPter91_1376"/>
<evidence type="ECO:0000313" key="2">
    <source>
        <dbReference type="Proteomes" id="UP000074561"/>
    </source>
</evidence>
<dbReference type="RefSeq" id="WP_150119640.1">
    <property type="nucleotide sequence ID" value="NZ_CP013234.1"/>
</dbReference>
<dbReference type="OrthoDB" id="7056114at2"/>
<evidence type="ECO:0000313" key="1">
    <source>
        <dbReference type="EMBL" id="AMP03757.1"/>
    </source>
</evidence>
<dbReference type="AlphaFoldDB" id="A0A127Q163"/>
<proteinExistence type="predicted"/>
<organism evidence="1 2">
    <name type="scientific">Collimonas pratensis</name>
    <dbReference type="NCBI Taxonomy" id="279113"/>
    <lineage>
        <taxon>Bacteria</taxon>
        <taxon>Pseudomonadati</taxon>
        <taxon>Pseudomonadota</taxon>
        <taxon>Betaproteobacteria</taxon>
        <taxon>Burkholderiales</taxon>
        <taxon>Oxalobacteraceae</taxon>
        <taxon>Collimonas</taxon>
    </lineage>
</organism>
<dbReference type="Proteomes" id="UP000074561">
    <property type="component" value="Chromosome"/>
</dbReference>
<sequence>MTIFDDIERTLEGGTQYGWADFEYLNLSNRPEAARVREFLCNCLEHYPVEHRNELIKRMRASDIQFASATFELILHEMFVRLGWSVTVHPEILDGNGRLPDFLVCSTDGESFYVEAALARQYSQQELAAEKRKNQILKVIDNFPSPNFLLQIDPDGSPRSNVPGKKLRHALRTWLNKLDVNSVEAEYLAGKALPQMIFEHDGWHITFGAIPRRADRRDGGRRTIGILGFGVRSIDIRDSIKSVAKFKNGRYGELDFPLVVAINIEQHAVDVSQERDALFGQLQLWIARNEGVGAVQEYARLPDGVWNGPDGPQCTRLSGVWLFRSLDAWHFAARGSNMLYENPRPAHKLPSASRIFTHAVVEDGKLVERPGVSLNELFGLTKEWPEE</sequence>
<dbReference type="EMBL" id="CP013234">
    <property type="protein sequence ID" value="AMP03757.1"/>
    <property type="molecule type" value="Genomic_DNA"/>
</dbReference>
<accession>A0A127Q163</accession>
<reference evidence="1 2" key="1">
    <citation type="submission" date="2015-11" db="EMBL/GenBank/DDBJ databases">
        <title>Exploring the genomic traits of fungus-feeding bacterial genus Collimonas.</title>
        <authorList>
            <person name="Song C."/>
            <person name="Schmidt R."/>
            <person name="de Jager V."/>
            <person name="Krzyzanowska D."/>
            <person name="Jongedijk E."/>
            <person name="Cankar K."/>
            <person name="Beekwilder J."/>
            <person name="van Veen A."/>
            <person name="de Boer W."/>
            <person name="van Veen J.A."/>
            <person name="Garbeva P."/>
        </authorList>
    </citation>
    <scope>NUCLEOTIDE SEQUENCE [LARGE SCALE GENOMIC DNA]</scope>
    <source>
        <strain evidence="1 2">Ter91</strain>
    </source>
</reference>
<name>A0A127Q163_9BURK</name>
<dbReference type="PATRIC" id="fig|279113.9.peg.1373"/>
<gene>
    <name evidence="1" type="ORF">CPter91_1376</name>
</gene>